<keyword evidence="1" id="KW-0805">Transcription regulation</keyword>
<dbReference type="Gene3D" id="1.10.10.10">
    <property type="entry name" value="Winged helix-like DNA-binding domain superfamily/Winged helix DNA-binding domain"/>
    <property type="match status" value="1"/>
</dbReference>
<dbReference type="PANTHER" id="PTHR42756:SF2">
    <property type="entry name" value="MARR FAMILY REGULATORY PROTEIN"/>
    <property type="match status" value="1"/>
</dbReference>
<dbReference type="InterPro" id="IPR000835">
    <property type="entry name" value="HTH_MarR-typ"/>
</dbReference>
<evidence type="ECO:0000313" key="6">
    <source>
        <dbReference type="Proteomes" id="UP000644115"/>
    </source>
</evidence>
<evidence type="ECO:0000259" key="4">
    <source>
        <dbReference type="PROSITE" id="PS50995"/>
    </source>
</evidence>
<organism evidence="5 6">
    <name type="scientific">Lentihominibacter faecis</name>
    <dbReference type="NCBI Taxonomy" id="2764712"/>
    <lineage>
        <taxon>Bacteria</taxon>
        <taxon>Bacillati</taxon>
        <taxon>Bacillota</taxon>
        <taxon>Clostridia</taxon>
        <taxon>Peptostreptococcales</taxon>
        <taxon>Anaerovoracaceae</taxon>
        <taxon>Lentihominibacter</taxon>
    </lineage>
</organism>
<comment type="caution">
    <text evidence="5">The sequence shown here is derived from an EMBL/GenBank/DDBJ whole genome shotgun (WGS) entry which is preliminary data.</text>
</comment>
<evidence type="ECO:0000256" key="2">
    <source>
        <dbReference type="ARBA" id="ARBA00023125"/>
    </source>
</evidence>
<keyword evidence="6" id="KW-1185">Reference proteome</keyword>
<keyword evidence="2" id="KW-0238">DNA-binding</keyword>
<dbReference type="InterPro" id="IPR036388">
    <property type="entry name" value="WH-like_DNA-bd_sf"/>
</dbReference>
<evidence type="ECO:0000256" key="1">
    <source>
        <dbReference type="ARBA" id="ARBA00023015"/>
    </source>
</evidence>
<dbReference type="PRINTS" id="PR00598">
    <property type="entry name" value="HTHMARR"/>
</dbReference>
<dbReference type="PANTHER" id="PTHR42756">
    <property type="entry name" value="TRANSCRIPTIONAL REGULATOR, MARR"/>
    <property type="match status" value="1"/>
</dbReference>
<dbReference type="SMART" id="SM00347">
    <property type="entry name" value="HTH_MARR"/>
    <property type="match status" value="1"/>
</dbReference>
<keyword evidence="3" id="KW-0804">Transcription</keyword>
<name>A0A923NFB2_9FIRM</name>
<dbReference type="PROSITE" id="PS50995">
    <property type="entry name" value="HTH_MARR_2"/>
    <property type="match status" value="1"/>
</dbReference>
<evidence type="ECO:0000256" key="3">
    <source>
        <dbReference type="ARBA" id="ARBA00023163"/>
    </source>
</evidence>
<evidence type="ECO:0000313" key="5">
    <source>
        <dbReference type="EMBL" id="MBC5999120.1"/>
    </source>
</evidence>
<dbReference type="RefSeq" id="WP_249286592.1">
    <property type="nucleotide sequence ID" value="NZ_JACRWC010000050.1"/>
</dbReference>
<sequence length="150" mass="17900">MCDKAKEFSYGRCFSIIYRHGKTINDRMIRKFHLSGGQSRYLARICDNPGISQEELAQYYQIDKGAIAKSVRRMGELGYVKREQNPEDRRAYCLFPTERAREVMEFCREDMKRMEQAFEESLTPKEIETFQRLLLRITDNMQKYIEEDKS</sequence>
<gene>
    <name evidence="5" type="ORF">H8876_03790</name>
</gene>
<reference evidence="5" key="1">
    <citation type="submission" date="2020-08" db="EMBL/GenBank/DDBJ databases">
        <authorList>
            <person name="Liu C."/>
            <person name="Sun Q."/>
        </authorList>
    </citation>
    <scope>NUCLEOTIDE SEQUENCE</scope>
    <source>
        <strain evidence="5">BX16</strain>
    </source>
</reference>
<dbReference type="Proteomes" id="UP000644115">
    <property type="component" value="Unassembled WGS sequence"/>
</dbReference>
<dbReference type="InterPro" id="IPR036390">
    <property type="entry name" value="WH_DNA-bd_sf"/>
</dbReference>
<dbReference type="GO" id="GO:0003677">
    <property type="term" value="F:DNA binding"/>
    <property type="evidence" value="ECO:0007669"/>
    <property type="project" value="UniProtKB-KW"/>
</dbReference>
<dbReference type="SUPFAM" id="SSF46785">
    <property type="entry name" value="Winged helix' DNA-binding domain"/>
    <property type="match status" value="1"/>
</dbReference>
<accession>A0A923NFB2</accession>
<dbReference type="Pfam" id="PF12802">
    <property type="entry name" value="MarR_2"/>
    <property type="match status" value="1"/>
</dbReference>
<protein>
    <submittedName>
        <fullName evidence="5">MarR family transcriptional regulator</fullName>
    </submittedName>
</protein>
<proteinExistence type="predicted"/>
<dbReference type="EMBL" id="JACRWC010000050">
    <property type="protein sequence ID" value="MBC5999120.1"/>
    <property type="molecule type" value="Genomic_DNA"/>
</dbReference>
<dbReference type="AlphaFoldDB" id="A0A923NFB2"/>
<dbReference type="GO" id="GO:0003700">
    <property type="term" value="F:DNA-binding transcription factor activity"/>
    <property type="evidence" value="ECO:0007669"/>
    <property type="project" value="InterPro"/>
</dbReference>
<feature type="domain" description="HTH marR-type" evidence="4">
    <location>
        <begin position="1"/>
        <end position="139"/>
    </location>
</feature>